<sequence>MATRPFPSPPLLVALRITPLISTTCTLLYARDQDFFLRLFNHPASHRTKSRALLPSYWQAFFRRGIYLVVGCLGATFWSCVANLYVRRAALHARGSFWSYAAAAGLSVGHLLFVPAVAPSVKAIWDAEEEGTDANKALDEWLWVNKVRMWTVDLAGWVACVVAVTRTLEA</sequence>
<evidence type="ECO:0000313" key="1">
    <source>
        <dbReference type="EMBL" id="KAH6649392.1"/>
    </source>
</evidence>
<dbReference type="Proteomes" id="UP000724584">
    <property type="component" value="Unassembled WGS sequence"/>
</dbReference>
<organism evidence="1 2">
    <name type="scientific">Chaetomium tenue</name>
    <dbReference type="NCBI Taxonomy" id="1854479"/>
    <lineage>
        <taxon>Eukaryota</taxon>
        <taxon>Fungi</taxon>
        <taxon>Dikarya</taxon>
        <taxon>Ascomycota</taxon>
        <taxon>Pezizomycotina</taxon>
        <taxon>Sordariomycetes</taxon>
        <taxon>Sordariomycetidae</taxon>
        <taxon>Sordariales</taxon>
        <taxon>Chaetomiaceae</taxon>
        <taxon>Chaetomium</taxon>
    </lineage>
</organism>
<proteinExistence type="predicted"/>
<reference evidence="1 2" key="1">
    <citation type="journal article" date="2021" name="Nat. Commun.">
        <title>Genetic determinants of endophytism in the Arabidopsis root mycobiome.</title>
        <authorList>
            <person name="Mesny F."/>
            <person name="Miyauchi S."/>
            <person name="Thiergart T."/>
            <person name="Pickel B."/>
            <person name="Atanasova L."/>
            <person name="Karlsson M."/>
            <person name="Huettel B."/>
            <person name="Barry K.W."/>
            <person name="Haridas S."/>
            <person name="Chen C."/>
            <person name="Bauer D."/>
            <person name="Andreopoulos W."/>
            <person name="Pangilinan J."/>
            <person name="LaButti K."/>
            <person name="Riley R."/>
            <person name="Lipzen A."/>
            <person name="Clum A."/>
            <person name="Drula E."/>
            <person name="Henrissat B."/>
            <person name="Kohler A."/>
            <person name="Grigoriev I.V."/>
            <person name="Martin F.M."/>
            <person name="Hacquard S."/>
        </authorList>
    </citation>
    <scope>NUCLEOTIDE SEQUENCE [LARGE SCALE GENOMIC DNA]</scope>
    <source>
        <strain evidence="1 2">MPI-SDFR-AT-0079</strain>
    </source>
</reference>
<name>A0ACB7PKT2_9PEZI</name>
<accession>A0ACB7PKT2</accession>
<evidence type="ECO:0000313" key="2">
    <source>
        <dbReference type="Proteomes" id="UP000724584"/>
    </source>
</evidence>
<protein>
    <submittedName>
        <fullName evidence="1">Uncharacterized protein</fullName>
    </submittedName>
</protein>
<gene>
    <name evidence="1" type="ORF">F5144DRAFT_542593</name>
</gene>
<keyword evidence="2" id="KW-1185">Reference proteome</keyword>
<dbReference type="EMBL" id="JAGIZQ010000001">
    <property type="protein sequence ID" value="KAH6649392.1"/>
    <property type="molecule type" value="Genomic_DNA"/>
</dbReference>
<comment type="caution">
    <text evidence="1">The sequence shown here is derived from an EMBL/GenBank/DDBJ whole genome shotgun (WGS) entry which is preliminary data.</text>
</comment>